<dbReference type="NCBIfam" id="TIGR00312">
    <property type="entry name" value="cbiD"/>
    <property type="match status" value="1"/>
</dbReference>
<dbReference type="SUPFAM" id="SSF111342">
    <property type="entry name" value="CbiD-like"/>
    <property type="match status" value="1"/>
</dbReference>
<name>A0A7M3MFT8_9BACT</name>
<dbReference type="EC" id="2.1.1.195" evidence="5"/>
<evidence type="ECO:0000256" key="1">
    <source>
        <dbReference type="ARBA" id="ARBA00022573"/>
    </source>
</evidence>
<evidence type="ECO:0000256" key="4">
    <source>
        <dbReference type="ARBA" id="ARBA00022691"/>
    </source>
</evidence>
<evidence type="ECO:0000256" key="3">
    <source>
        <dbReference type="ARBA" id="ARBA00022679"/>
    </source>
</evidence>
<dbReference type="GO" id="GO:0032259">
    <property type="term" value="P:methylation"/>
    <property type="evidence" value="ECO:0007669"/>
    <property type="project" value="UniProtKB-KW"/>
</dbReference>
<keyword evidence="1 5" id="KW-0169">Cobalamin biosynthesis</keyword>
<dbReference type="Gene3D" id="3.30.2110.10">
    <property type="entry name" value="CbiD-like"/>
    <property type="match status" value="1"/>
</dbReference>
<proteinExistence type="inferred from homology"/>
<evidence type="ECO:0000313" key="6">
    <source>
        <dbReference type="EMBL" id="TVM17978.1"/>
    </source>
</evidence>
<accession>A0A7M3MFT8</accession>
<keyword evidence="3 5" id="KW-0808">Transferase</keyword>
<comment type="similarity">
    <text evidence="5">Belongs to the CbiD family.</text>
</comment>
<comment type="function">
    <text evidence="5">Catalyzes the methylation of C-1 in cobalt-precorrin-5B to form cobalt-precorrin-6A.</text>
</comment>
<dbReference type="EMBL" id="QMIE01000005">
    <property type="protein sequence ID" value="TVM17978.1"/>
    <property type="molecule type" value="Genomic_DNA"/>
</dbReference>
<keyword evidence="2 5" id="KW-0489">Methyltransferase</keyword>
<dbReference type="HAMAP" id="MF_00787">
    <property type="entry name" value="CbiD"/>
    <property type="match status" value="1"/>
</dbReference>
<comment type="pathway">
    <text evidence="5">Cofactor biosynthesis; adenosylcobalamin biosynthesis; cob(II)yrinate a,c-diamide from sirohydrochlorin (anaerobic route): step 6/10.</text>
</comment>
<organism evidence="6 7">
    <name type="scientific">Oceanidesulfovibrio indonesiensis</name>
    <dbReference type="NCBI Taxonomy" id="54767"/>
    <lineage>
        <taxon>Bacteria</taxon>
        <taxon>Pseudomonadati</taxon>
        <taxon>Thermodesulfobacteriota</taxon>
        <taxon>Desulfovibrionia</taxon>
        <taxon>Desulfovibrionales</taxon>
        <taxon>Desulfovibrionaceae</taxon>
        <taxon>Oceanidesulfovibrio</taxon>
    </lineage>
</organism>
<dbReference type="UniPathway" id="UPA00148">
    <property type="reaction ID" value="UER00227"/>
</dbReference>
<dbReference type="GO" id="GO:0008168">
    <property type="term" value="F:methyltransferase activity"/>
    <property type="evidence" value="ECO:0007669"/>
    <property type="project" value="UniProtKB-UniRule"/>
</dbReference>
<dbReference type="AlphaFoldDB" id="A0A7M3MFT8"/>
<evidence type="ECO:0000256" key="5">
    <source>
        <dbReference type="HAMAP-Rule" id="MF_00787"/>
    </source>
</evidence>
<gene>
    <name evidence="5 6" type="primary">cbiD</name>
    <name evidence="6" type="ORF">DPQ33_07675</name>
</gene>
<dbReference type="Proteomes" id="UP000448292">
    <property type="component" value="Unassembled WGS sequence"/>
</dbReference>
<dbReference type="InterPro" id="IPR002748">
    <property type="entry name" value="CbiD"/>
</dbReference>
<dbReference type="GO" id="GO:0019251">
    <property type="term" value="P:anaerobic cobalamin biosynthetic process"/>
    <property type="evidence" value="ECO:0007669"/>
    <property type="project" value="UniProtKB-UniRule"/>
</dbReference>
<dbReference type="InterPro" id="IPR036074">
    <property type="entry name" value="CbiD_sf"/>
</dbReference>
<dbReference type="PIRSF" id="PIRSF026782">
    <property type="entry name" value="CbiD"/>
    <property type="match status" value="1"/>
</dbReference>
<sequence length="388" mass="40216">MKRDAKALRTGFTTGTAAAAAAKAATILLLGHEPPEVVEVPLPSSWNGADAPPRLTIPIHKCAALPYGGALAGVVKDAGDDPDVTDGALILAEVHLLKEEGDLSDTTLRVEVAGGAGVGRVTLPGLPVSPGLAAINPEPLRQIEYAVYEAVKASGKTVAGVIRVIVSVPDGERLAKKTMNPALGILGGISILGTRGTVKPFSHEAYLATVRQALDVARATGAQEIILATGGRSERFARGLWPENPPTAFVQAGDLFAAGCEEAAQRGFAKAHWAVFFGKLAKMAQGLPSTHAREGKLDLAALVERARTAGLAGEQLDRARESATARGVLQAARECPDGQSVTRRLAEALAHDAADHACRFCNFAMPVGVAVFDEQGGIVCLVEPDGMS</sequence>
<dbReference type="Pfam" id="PF01888">
    <property type="entry name" value="CbiD"/>
    <property type="match status" value="1"/>
</dbReference>
<keyword evidence="4 5" id="KW-0949">S-adenosyl-L-methionine</keyword>
<comment type="caution">
    <text evidence="6">The sequence shown here is derived from an EMBL/GenBank/DDBJ whole genome shotgun (WGS) entry which is preliminary data.</text>
</comment>
<protein>
    <recommendedName>
        <fullName evidence="5">Cobalt-precorrin-5B C(1)-methyltransferase</fullName>
        <ecNumber evidence="5">2.1.1.195</ecNumber>
    </recommendedName>
    <alternativeName>
        <fullName evidence="5">Cobalt-precorrin-6A synthase</fullName>
    </alternativeName>
</protein>
<dbReference type="RefSeq" id="WP_144302630.1">
    <property type="nucleotide sequence ID" value="NZ_QMIE01000005.1"/>
</dbReference>
<dbReference type="PANTHER" id="PTHR35863">
    <property type="entry name" value="COBALT-PRECORRIN-5B C(1)-METHYLTRANSFERASE"/>
    <property type="match status" value="1"/>
</dbReference>
<keyword evidence="7" id="KW-1185">Reference proteome</keyword>
<evidence type="ECO:0000313" key="7">
    <source>
        <dbReference type="Proteomes" id="UP000448292"/>
    </source>
</evidence>
<dbReference type="OrthoDB" id="6439987at2"/>
<dbReference type="PANTHER" id="PTHR35863:SF1">
    <property type="entry name" value="COBALT-PRECORRIN-5B C(1)-METHYLTRANSFERASE"/>
    <property type="match status" value="1"/>
</dbReference>
<evidence type="ECO:0000256" key="2">
    <source>
        <dbReference type="ARBA" id="ARBA00022603"/>
    </source>
</evidence>
<reference evidence="6 7" key="1">
    <citation type="submission" date="2018-06" db="EMBL/GenBank/DDBJ databases">
        <title>Complete genome of Desulfovibrio indonesiensis P37SLT.</title>
        <authorList>
            <person name="Crispim J.S."/>
            <person name="Vidigal P.M.P."/>
            <person name="Silva L.C.F."/>
            <person name="Laguardia C.N."/>
            <person name="Araujo L.C."/>
            <person name="Dias R.S."/>
            <person name="Sousa M.P."/>
            <person name="Paula S.O."/>
            <person name="Silva C."/>
        </authorList>
    </citation>
    <scope>NUCLEOTIDE SEQUENCE [LARGE SCALE GENOMIC DNA]</scope>
    <source>
        <strain evidence="6 7">P37SLT</strain>
    </source>
</reference>
<comment type="catalytic activity">
    <reaction evidence="5">
        <text>Co-precorrin-5B + S-adenosyl-L-methionine = Co-precorrin-6A + S-adenosyl-L-homocysteine</text>
        <dbReference type="Rhea" id="RHEA:26285"/>
        <dbReference type="ChEBI" id="CHEBI:57856"/>
        <dbReference type="ChEBI" id="CHEBI:59789"/>
        <dbReference type="ChEBI" id="CHEBI:60063"/>
        <dbReference type="ChEBI" id="CHEBI:60064"/>
        <dbReference type="EC" id="2.1.1.195"/>
    </reaction>
</comment>